<dbReference type="RefSeq" id="WP_132103283.1">
    <property type="nucleotide sequence ID" value="NZ_SMLB01000012.1"/>
</dbReference>
<dbReference type="InterPro" id="IPR012334">
    <property type="entry name" value="Pectin_lyas_fold"/>
</dbReference>
<organism evidence="2 3">
    <name type="scientific">Jiangella aurantiaca</name>
    <dbReference type="NCBI Taxonomy" id="2530373"/>
    <lineage>
        <taxon>Bacteria</taxon>
        <taxon>Bacillati</taxon>
        <taxon>Actinomycetota</taxon>
        <taxon>Actinomycetes</taxon>
        <taxon>Jiangellales</taxon>
        <taxon>Jiangellaceae</taxon>
        <taxon>Jiangella</taxon>
    </lineage>
</organism>
<dbReference type="InterPro" id="IPR006626">
    <property type="entry name" value="PbH1"/>
</dbReference>
<dbReference type="EMBL" id="SMLB01000012">
    <property type="protein sequence ID" value="TDD69903.1"/>
    <property type="molecule type" value="Genomic_DNA"/>
</dbReference>
<dbReference type="SUPFAM" id="SSF51126">
    <property type="entry name" value="Pectin lyase-like"/>
    <property type="match status" value="1"/>
</dbReference>
<evidence type="ECO:0000313" key="2">
    <source>
        <dbReference type="EMBL" id="TDD69903.1"/>
    </source>
</evidence>
<dbReference type="PROSITE" id="PS51318">
    <property type="entry name" value="TAT"/>
    <property type="match status" value="1"/>
</dbReference>
<protein>
    <submittedName>
        <fullName evidence="2">Right-handed parallel beta-helix repeat-containing protein</fullName>
    </submittedName>
</protein>
<dbReference type="Gene3D" id="2.160.20.10">
    <property type="entry name" value="Single-stranded right-handed beta-helix, Pectin lyase-like"/>
    <property type="match status" value="1"/>
</dbReference>
<feature type="signal peptide" evidence="1">
    <location>
        <begin position="1"/>
        <end position="33"/>
    </location>
</feature>
<dbReference type="InterPro" id="IPR011050">
    <property type="entry name" value="Pectin_lyase_fold/virulence"/>
</dbReference>
<proteinExistence type="predicted"/>
<name>A0A4R5ABY5_9ACTN</name>
<dbReference type="InterPro" id="IPR006311">
    <property type="entry name" value="TAT_signal"/>
</dbReference>
<dbReference type="Proteomes" id="UP000295217">
    <property type="component" value="Unassembled WGS sequence"/>
</dbReference>
<accession>A0A4R5ABY5</accession>
<dbReference type="AlphaFoldDB" id="A0A4R5ABY5"/>
<keyword evidence="3" id="KW-1185">Reference proteome</keyword>
<sequence>MAVPRQFRRRTVLAGGAALAVATQLPGVTSALAAAYPTFDIKADFGAAGNGSTNDTKAFQDAAAAVQAAGGGTLTIPAGVYVVGRQTHTNGVTPYYVMQPIFHLSGIQFLHVKGTAGAVLRLAAGLRYGSFDPTTGERYDPPSLPFTTASYGVEAGRMIQVLDGSNITIENLELDGNNDQLILGGEFGDTGRQLKATGIRLLRCTNVQITDVHSHHHGLDGVTIGHGGLTAADPPTPHTITRLRSEYNGRQGLSWTGGRGLTCTDSAFNHTGRGAVQSAPSAGVDIEAENSVCRDGYFRGCEFINNAGSGLDVTHGDGGYTRFEGCTFWGTTKHSAYTTKPGLVFKWSTFYGSANVGYGSADASLATVYADCHFEDRPWTNGQVYRGSYLIADQGNAGQNVRYADCTFVARELRSIWTNDVAVQKHFLRCTFDHRYAALADGGIQCHPWGARLVACTFTESMGSTTKNWYINLNDVVVENDVDGTPTTVTGPRVHWASATGPVGVIAEGTYG</sequence>
<dbReference type="OrthoDB" id="863031at2"/>
<keyword evidence="1" id="KW-0732">Signal</keyword>
<comment type="caution">
    <text evidence="2">The sequence shown here is derived from an EMBL/GenBank/DDBJ whole genome shotgun (WGS) entry which is preliminary data.</text>
</comment>
<dbReference type="SMART" id="SM00710">
    <property type="entry name" value="PbH1"/>
    <property type="match status" value="5"/>
</dbReference>
<reference evidence="2 3" key="1">
    <citation type="submission" date="2019-02" db="EMBL/GenBank/DDBJ databases">
        <title>Draft genome sequences of novel Actinobacteria.</title>
        <authorList>
            <person name="Sahin N."/>
            <person name="Ay H."/>
            <person name="Saygin H."/>
        </authorList>
    </citation>
    <scope>NUCLEOTIDE SEQUENCE [LARGE SCALE GENOMIC DNA]</scope>
    <source>
        <strain evidence="2 3">8K307</strain>
    </source>
</reference>
<feature type="chain" id="PRO_5020215779" evidence="1">
    <location>
        <begin position="34"/>
        <end position="512"/>
    </location>
</feature>
<evidence type="ECO:0000313" key="3">
    <source>
        <dbReference type="Proteomes" id="UP000295217"/>
    </source>
</evidence>
<evidence type="ECO:0000256" key="1">
    <source>
        <dbReference type="SAM" id="SignalP"/>
    </source>
</evidence>
<gene>
    <name evidence="2" type="ORF">E1262_11580</name>
</gene>